<sequence length="106" mass="12476">MKHVYDYMFHILQSCGKLMKMNVEVPEGAKEVCPETMACPVKGGRMRQYMDDSLILSPSNKGSCEMPPPFEEDELKKFLEKKKSVEKEVEKWTNEYWEEQKKSLQH</sequence>
<evidence type="ECO:0000259" key="2">
    <source>
        <dbReference type="Pfam" id="PF05686"/>
    </source>
</evidence>
<dbReference type="eggNOG" id="KOG2458">
    <property type="taxonomic scope" value="Eukaryota"/>
</dbReference>
<dbReference type="InterPro" id="IPR006598">
    <property type="entry name" value="CAP10"/>
</dbReference>
<keyword evidence="1" id="KW-0175">Coiled coil</keyword>
<dbReference type="OMA" id="RSWESEY"/>
<dbReference type="EnsemblPlants" id="Bo4g025030.1">
    <property type="protein sequence ID" value="Bo4g025030.1"/>
    <property type="gene ID" value="Bo4g025030"/>
</dbReference>
<evidence type="ECO:0000256" key="1">
    <source>
        <dbReference type="SAM" id="Coils"/>
    </source>
</evidence>
<protein>
    <recommendedName>
        <fullName evidence="2">Glycosyl transferase CAP10 domain-containing protein</fullName>
    </recommendedName>
</protein>
<name>A0A0D3BQ75_BRAOL</name>
<dbReference type="STRING" id="109376.A0A0D3BQ75"/>
<dbReference type="InterPro" id="IPR051091">
    <property type="entry name" value="O-Glucosyltr/Glycosyltrsf_90"/>
</dbReference>
<keyword evidence="4" id="KW-1185">Reference proteome</keyword>
<dbReference type="Gramene" id="Bo4g025030.1">
    <property type="protein sequence ID" value="Bo4g025030.1"/>
    <property type="gene ID" value="Bo4g025030"/>
</dbReference>
<proteinExistence type="predicted"/>
<feature type="coiled-coil region" evidence="1">
    <location>
        <begin position="75"/>
        <end position="102"/>
    </location>
</feature>
<reference evidence="3 4" key="1">
    <citation type="journal article" date="2014" name="Genome Biol.">
        <title>Transcriptome and methylome profiling reveals relics of genome dominance in the mesopolyploid Brassica oleracea.</title>
        <authorList>
            <person name="Parkin I.A."/>
            <person name="Koh C."/>
            <person name="Tang H."/>
            <person name="Robinson S.J."/>
            <person name="Kagale S."/>
            <person name="Clarke W.E."/>
            <person name="Town C.D."/>
            <person name="Nixon J."/>
            <person name="Krishnakumar V."/>
            <person name="Bidwell S.L."/>
            <person name="Denoeud F."/>
            <person name="Belcram H."/>
            <person name="Links M.G."/>
            <person name="Just J."/>
            <person name="Clarke C."/>
            <person name="Bender T."/>
            <person name="Huebert T."/>
            <person name="Mason A.S."/>
            <person name="Pires J.C."/>
            <person name="Barker G."/>
            <person name="Moore J."/>
            <person name="Walley P.G."/>
            <person name="Manoli S."/>
            <person name="Batley J."/>
            <person name="Edwards D."/>
            <person name="Nelson M.N."/>
            <person name="Wang X."/>
            <person name="Paterson A.H."/>
            <person name="King G."/>
            <person name="Bancroft I."/>
            <person name="Chalhoub B."/>
            <person name="Sharpe A.G."/>
        </authorList>
    </citation>
    <scope>NUCLEOTIDE SEQUENCE</scope>
    <source>
        <strain evidence="3 4">cv. TO1000</strain>
    </source>
</reference>
<evidence type="ECO:0000313" key="4">
    <source>
        <dbReference type="Proteomes" id="UP000032141"/>
    </source>
</evidence>
<evidence type="ECO:0000313" key="3">
    <source>
        <dbReference type="EnsemblPlants" id="Bo4g025030.1"/>
    </source>
</evidence>
<dbReference type="PANTHER" id="PTHR12203">
    <property type="entry name" value="KDEL LYS-ASP-GLU-LEU CONTAINING - RELATED"/>
    <property type="match status" value="1"/>
</dbReference>
<accession>A0A0D3BQ75</accession>
<dbReference type="PANTHER" id="PTHR12203:SF97">
    <property type="entry name" value="GLYCOSYLTRANSFERASE"/>
    <property type="match status" value="1"/>
</dbReference>
<organism evidence="3 4">
    <name type="scientific">Brassica oleracea var. oleracea</name>
    <dbReference type="NCBI Taxonomy" id="109376"/>
    <lineage>
        <taxon>Eukaryota</taxon>
        <taxon>Viridiplantae</taxon>
        <taxon>Streptophyta</taxon>
        <taxon>Embryophyta</taxon>
        <taxon>Tracheophyta</taxon>
        <taxon>Spermatophyta</taxon>
        <taxon>Magnoliopsida</taxon>
        <taxon>eudicotyledons</taxon>
        <taxon>Gunneridae</taxon>
        <taxon>Pentapetalae</taxon>
        <taxon>rosids</taxon>
        <taxon>malvids</taxon>
        <taxon>Brassicales</taxon>
        <taxon>Brassicaceae</taxon>
        <taxon>Brassiceae</taxon>
        <taxon>Brassica</taxon>
    </lineage>
</organism>
<dbReference type="HOGENOM" id="CLU_2267683_0_0_1"/>
<dbReference type="AlphaFoldDB" id="A0A0D3BQ75"/>
<dbReference type="Proteomes" id="UP000032141">
    <property type="component" value="Chromosome C4"/>
</dbReference>
<feature type="domain" description="Glycosyl transferase CAP10" evidence="2">
    <location>
        <begin position="1"/>
        <end position="93"/>
    </location>
</feature>
<reference evidence="3" key="2">
    <citation type="submission" date="2015-03" db="UniProtKB">
        <authorList>
            <consortium name="EnsemblPlants"/>
        </authorList>
    </citation>
    <scope>IDENTIFICATION</scope>
</reference>
<dbReference type="Pfam" id="PF05686">
    <property type="entry name" value="Glyco_transf_90"/>
    <property type="match status" value="1"/>
</dbReference>